<feature type="binding site" evidence="13">
    <location>
        <position position="136"/>
    </location>
    <ligand>
        <name>NADP(+)</name>
        <dbReference type="ChEBI" id="CHEBI:58349"/>
    </ligand>
</feature>
<dbReference type="GO" id="GO:0006099">
    <property type="term" value="P:tricarboxylic acid cycle"/>
    <property type="evidence" value="ECO:0007669"/>
    <property type="project" value="UniProtKB-KW"/>
</dbReference>
<evidence type="ECO:0000256" key="8">
    <source>
        <dbReference type="ARBA" id="ARBA00046318"/>
    </source>
</evidence>
<evidence type="ECO:0000256" key="1">
    <source>
        <dbReference type="ARBA" id="ARBA00022435"/>
    </source>
</evidence>
<dbReference type="PIRSF" id="PIRSF009407">
    <property type="entry name" value="IDH_monmr"/>
    <property type="match status" value="1"/>
</dbReference>
<feature type="binding site" evidence="13">
    <location>
        <begin position="83"/>
        <end position="88"/>
    </location>
    <ligand>
        <name>NADP(+)</name>
        <dbReference type="ChEBI" id="CHEBI:58349"/>
    </ligand>
</feature>
<evidence type="ECO:0000313" key="14">
    <source>
        <dbReference type="EMBL" id="CTP83230.1"/>
    </source>
</evidence>
<evidence type="ECO:0000256" key="9">
    <source>
        <dbReference type="PIRNR" id="PIRNR009407"/>
    </source>
</evidence>
<evidence type="ECO:0000256" key="10">
    <source>
        <dbReference type="PIRSR" id="PIRSR009407-1"/>
    </source>
</evidence>
<evidence type="ECO:0000256" key="6">
    <source>
        <dbReference type="ARBA" id="ARBA00023002"/>
    </source>
</evidence>
<comment type="similarity">
    <text evidence="8 9">Belongs to the monomeric-type IDH family.</text>
</comment>
<name>A0A0K2ZIN9_9XANT</name>
<feature type="site" description="Critical for catalysis" evidence="10">
    <location>
        <position position="256"/>
    </location>
</feature>
<feature type="binding site" evidence="12">
    <location>
        <position position="549"/>
    </location>
    <ligand>
        <name>Mg(2+)</name>
        <dbReference type="ChEBI" id="CHEBI:18420"/>
    </ligand>
</feature>
<keyword evidence="4 12" id="KW-0460">Magnesium</keyword>
<proteinExistence type="inferred from homology"/>
<dbReference type="AlphaFoldDB" id="A0A0K2ZIN9"/>
<dbReference type="RefSeq" id="WP_053836969.1">
    <property type="nucleotide sequence ID" value="NZ_CP076251.1"/>
</dbReference>
<keyword evidence="1 9" id="KW-0329">Glyoxylate bypass</keyword>
<keyword evidence="6 9" id="KW-0560">Oxidoreductase</keyword>
<feature type="binding site" evidence="11">
    <location>
        <begin position="133"/>
        <end position="140"/>
    </location>
    <ligand>
        <name>substrate</name>
    </ligand>
</feature>
<dbReference type="NCBIfam" id="TIGR00178">
    <property type="entry name" value="monomer_idh"/>
    <property type="match status" value="1"/>
</dbReference>
<accession>A0A0K2ZIN9</accession>
<evidence type="ECO:0000256" key="4">
    <source>
        <dbReference type="ARBA" id="ARBA00022842"/>
    </source>
</evidence>
<comment type="catalytic activity">
    <reaction evidence="7 9">
        <text>D-threo-isocitrate + NADP(+) = 2-oxoglutarate + CO2 + NADPH</text>
        <dbReference type="Rhea" id="RHEA:19629"/>
        <dbReference type="ChEBI" id="CHEBI:15562"/>
        <dbReference type="ChEBI" id="CHEBI:16526"/>
        <dbReference type="ChEBI" id="CHEBI:16810"/>
        <dbReference type="ChEBI" id="CHEBI:57783"/>
        <dbReference type="ChEBI" id="CHEBI:58349"/>
        <dbReference type="EC" id="1.1.1.42"/>
    </reaction>
</comment>
<dbReference type="Gene3D" id="3.40.718.10">
    <property type="entry name" value="Isopropylmalate Dehydrogenase"/>
    <property type="match status" value="1"/>
</dbReference>
<dbReference type="EMBL" id="CXOJ01000005">
    <property type="protein sequence ID" value="CTP83230.1"/>
    <property type="molecule type" value="Genomic_DNA"/>
</dbReference>
<dbReference type="SUPFAM" id="SSF53659">
    <property type="entry name" value="Isocitrate/Isopropylmalate dehydrogenase-like"/>
    <property type="match status" value="1"/>
</dbReference>
<feature type="binding site" evidence="11">
    <location>
        <position position="146"/>
    </location>
    <ligand>
        <name>D-threo-isocitrate</name>
        <dbReference type="ChEBI" id="CHEBI:15562"/>
    </ligand>
</feature>
<feature type="binding site" evidence="13">
    <location>
        <position position="590"/>
    </location>
    <ligand>
        <name>NADP(+)</name>
        <dbReference type="ChEBI" id="CHEBI:58349"/>
    </ligand>
</feature>
<evidence type="ECO:0000256" key="2">
    <source>
        <dbReference type="ARBA" id="ARBA00022532"/>
    </source>
</evidence>
<organism evidence="14 15">
    <name type="scientific">Xanthomonas graminis pv. phlei</name>
    <dbReference type="NCBI Taxonomy" id="487906"/>
    <lineage>
        <taxon>Bacteria</taxon>
        <taxon>Pseudomonadati</taxon>
        <taxon>Pseudomonadota</taxon>
        <taxon>Gammaproteobacteria</taxon>
        <taxon>Lysobacterales</taxon>
        <taxon>Lysobacteraceae</taxon>
        <taxon>Xanthomonas</taxon>
        <taxon>Xanthomonas translucens group</taxon>
        <taxon>Xanthomonas graminis</taxon>
    </lineage>
</organism>
<evidence type="ECO:0000256" key="11">
    <source>
        <dbReference type="PIRSR" id="PIRSR009407-2"/>
    </source>
</evidence>
<dbReference type="PANTHER" id="PTHR36999:SF1">
    <property type="entry name" value="ISOCITRATE DEHYDROGENASE (NADP(+))"/>
    <property type="match status" value="1"/>
</dbReference>
<feature type="binding site" evidence="13">
    <location>
        <position position="650"/>
    </location>
    <ligand>
        <name>NADP(+)</name>
        <dbReference type="ChEBI" id="CHEBI:58349"/>
    </ligand>
</feature>
<evidence type="ECO:0000256" key="3">
    <source>
        <dbReference type="ARBA" id="ARBA00022723"/>
    </source>
</evidence>
<gene>
    <name evidence="14" type="primary">icd</name>
    <name evidence="14" type="ORF">XTPLMG730_0369</name>
</gene>
<dbReference type="GO" id="GO:0004450">
    <property type="term" value="F:isocitrate dehydrogenase (NADP+) activity"/>
    <property type="evidence" value="ECO:0007669"/>
    <property type="project" value="UniProtKB-EC"/>
</dbReference>
<feature type="binding site" evidence="13">
    <location>
        <begin position="585"/>
        <end position="586"/>
    </location>
    <ligand>
        <name>NADP(+)</name>
        <dbReference type="ChEBI" id="CHEBI:58349"/>
    </ligand>
</feature>
<dbReference type="PANTHER" id="PTHR36999">
    <property type="entry name" value="ISOCITRATE DEHYDROGENASE [NADP]"/>
    <property type="match status" value="1"/>
</dbReference>
<dbReference type="InterPro" id="IPR004436">
    <property type="entry name" value="Isocitrate_DH_NADP_mono"/>
</dbReference>
<dbReference type="GO" id="GO:0046872">
    <property type="term" value="F:metal ion binding"/>
    <property type="evidence" value="ECO:0007669"/>
    <property type="project" value="UniProtKB-KW"/>
</dbReference>
<comment type="cofactor">
    <cofactor evidence="12">
        <name>Mg(2+)</name>
        <dbReference type="ChEBI" id="CHEBI:18420"/>
    </cofactor>
    <cofactor evidence="12">
        <name>Mn(2+)</name>
        <dbReference type="ChEBI" id="CHEBI:29035"/>
    </cofactor>
    <text evidence="12">Binds 1 Mg(2+) or Mn(2+) ion per subunit.</text>
</comment>
<reference evidence="14 15" key="1">
    <citation type="submission" date="2015-07" db="EMBL/GenBank/DDBJ databases">
        <authorList>
            <person name="Noorani M."/>
        </authorList>
    </citation>
    <scope>NUCLEOTIDE SEQUENCE [LARGE SCALE GENOMIC DNA]</scope>
    <source>
        <strain evidence="14">LMG730</strain>
    </source>
</reference>
<feature type="binding site" evidence="12">
    <location>
        <position position="351"/>
    </location>
    <ligand>
        <name>Mg(2+)</name>
        <dbReference type="ChEBI" id="CHEBI:18420"/>
    </ligand>
</feature>
<feature type="binding site" evidence="12">
    <location>
        <position position="553"/>
    </location>
    <ligand>
        <name>Mg(2+)</name>
        <dbReference type="ChEBI" id="CHEBI:18420"/>
    </ligand>
</feature>
<keyword evidence="5 9" id="KW-0521">NADP</keyword>
<sequence>MSNTPKILYTLTDEAPYLATQSLLPIVAAFAGTAGIAVETRDISLAGRLISQFPEYLREDQRIADDLAELGQLATTPEANIIKLPNISASVPQLKAAIKELQQQGYALPDYLDEPQDDTQKEAKARYDRVKGSAVNPVLREGNSDRRAPLSVKNYARKHPHRMGAWSADSKSHVAHMDAGDFYGSERSALIAQAGSVRIELVGKDGSVTVLKEKTAVQAGEIIDAAVMSKRALASFVQAQIADAKQQGVLFSLHLKATMMKVSDPIMFGVVVGAFYQEVLDKHAEALKQVGFDPNNGIGDLYARIATLPEAQRAQIEADLQAVYAQRPALAMVNSDKGITNLHVPSDVIVDASMPAMIRDSGKMWNAEGKLQDTKALIPDRCYAGVYQAVIEDCKRHGAFDPATMGSVPNVGLMAQKAEEYGSHDKTFQIAADGAVRVIDAGGTVLLEHAVEAGDIWRMCQVKDAPIQDWVKLAVSRARLSGTPAVFWLDPQRAHDALMIQKVERYLQDHDTAGLDIRILPPVEATAFSLQRIRKGEDTISVTGNVLRDYLTDLFPIMELGTSAKMLSVVPLMAGGGLFETGAGGSAPKHVQQFVEENYLRWDSLGEFLALAASLEHLGQRHQNATIGVLAKTLDQANGQFLDNDKSPSRKVGELDNRGSHFYLALYWAQALAAQDEDATLKARFAPLAKQLAEHEAAIVAELNGVQGKPVDIQGYYRPNLERVSQAMRPSATFNAALATLTA</sequence>
<protein>
    <recommendedName>
        <fullName evidence="9">Isocitrate dehydrogenase [NADP]</fullName>
        <ecNumber evidence="9">1.1.1.42</ecNumber>
    </recommendedName>
    <alternativeName>
        <fullName evidence="9">Oxalosuccinate decarboxylase</fullName>
    </alternativeName>
</protein>
<dbReference type="Proteomes" id="UP000045978">
    <property type="component" value="Unassembled WGS sequence"/>
</dbReference>
<evidence type="ECO:0000256" key="5">
    <source>
        <dbReference type="ARBA" id="ARBA00022857"/>
    </source>
</evidence>
<dbReference type="GO" id="GO:0006097">
    <property type="term" value="P:glyoxylate cycle"/>
    <property type="evidence" value="ECO:0007669"/>
    <property type="project" value="UniProtKB-KW"/>
</dbReference>
<feature type="binding site" evidence="11">
    <location>
        <position position="548"/>
    </location>
    <ligand>
        <name>D-threo-isocitrate</name>
        <dbReference type="ChEBI" id="CHEBI:15562"/>
    </ligand>
</feature>
<feature type="site" description="Critical for catalysis" evidence="10">
    <location>
        <position position="421"/>
    </location>
</feature>
<dbReference type="EC" id="1.1.1.42" evidence="9"/>
<dbReference type="Pfam" id="PF03971">
    <property type="entry name" value="IDH"/>
    <property type="match status" value="1"/>
</dbReference>
<evidence type="ECO:0000256" key="12">
    <source>
        <dbReference type="PIRSR" id="PIRSR009407-3"/>
    </source>
</evidence>
<keyword evidence="2 9" id="KW-0816">Tricarboxylic acid cycle</keyword>
<evidence type="ECO:0000256" key="13">
    <source>
        <dbReference type="PIRSR" id="PIRSR009407-4"/>
    </source>
</evidence>
<feature type="binding site" evidence="13">
    <location>
        <begin position="601"/>
        <end position="603"/>
    </location>
    <ligand>
        <name>NADP(+)</name>
        <dbReference type="ChEBI" id="CHEBI:58349"/>
    </ligand>
</feature>
<evidence type="ECO:0000313" key="15">
    <source>
        <dbReference type="Proteomes" id="UP000045978"/>
    </source>
</evidence>
<evidence type="ECO:0000256" key="7">
    <source>
        <dbReference type="ARBA" id="ARBA00023554"/>
    </source>
</evidence>
<keyword evidence="3 12" id="KW-0479">Metal-binding</keyword>